<evidence type="ECO:0000313" key="2">
    <source>
        <dbReference type="Proteomes" id="UP000762676"/>
    </source>
</evidence>
<dbReference type="AlphaFoldDB" id="A0AAV4JAH2"/>
<accession>A0AAV4JAH2</accession>
<dbReference type="EMBL" id="BMAT01003066">
    <property type="protein sequence ID" value="GFS19350.1"/>
    <property type="molecule type" value="Genomic_DNA"/>
</dbReference>
<name>A0AAV4JAH2_9GAST</name>
<organism evidence="1 2">
    <name type="scientific">Elysia marginata</name>
    <dbReference type="NCBI Taxonomy" id="1093978"/>
    <lineage>
        <taxon>Eukaryota</taxon>
        <taxon>Metazoa</taxon>
        <taxon>Spiralia</taxon>
        <taxon>Lophotrochozoa</taxon>
        <taxon>Mollusca</taxon>
        <taxon>Gastropoda</taxon>
        <taxon>Heterobranchia</taxon>
        <taxon>Euthyneura</taxon>
        <taxon>Panpulmonata</taxon>
        <taxon>Sacoglossa</taxon>
        <taxon>Placobranchoidea</taxon>
        <taxon>Plakobranchidae</taxon>
        <taxon>Elysia</taxon>
    </lineage>
</organism>
<comment type="caution">
    <text evidence="1">The sequence shown here is derived from an EMBL/GenBank/DDBJ whole genome shotgun (WGS) entry which is preliminary data.</text>
</comment>
<protein>
    <submittedName>
        <fullName evidence="1">Uncharacterized protein</fullName>
    </submittedName>
</protein>
<proteinExistence type="predicted"/>
<keyword evidence="2" id="KW-1185">Reference proteome</keyword>
<dbReference type="Proteomes" id="UP000762676">
    <property type="component" value="Unassembled WGS sequence"/>
</dbReference>
<gene>
    <name evidence="1" type="ORF">ElyMa_001542900</name>
</gene>
<reference evidence="1 2" key="1">
    <citation type="journal article" date="2021" name="Elife">
        <title>Chloroplast acquisition without the gene transfer in kleptoplastic sea slugs, Plakobranchus ocellatus.</title>
        <authorList>
            <person name="Maeda T."/>
            <person name="Takahashi S."/>
            <person name="Yoshida T."/>
            <person name="Shimamura S."/>
            <person name="Takaki Y."/>
            <person name="Nagai Y."/>
            <person name="Toyoda A."/>
            <person name="Suzuki Y."/>
            <person name="Arimoto A."/>
            <person name="Ishii H."/>
            <person name="Satoh N."/>
            <person name="Nishiyama T."/>
            <person name="Hasebe M."/>
            <person name="Maruyama T."/>
            <person name="Minagawa J."/>
            <person name="Obokata J."/>
            <person name="Shigenobu S."/>
        </authorList>
    </citation>
    <scope>NUCLEOTIDE SEQUENCE [LARGE SCALE GENOMIC DNA]</scope>
</reference>
<sequence length="137" mass="15474">MHKLSRISGGTKVDLDSANLQQRARKILLQPVAEHRLYGIKRTYKANHVTDRWPIDGQEKSERRLLASTPQQEQGEKWWAGGGVGEKRAGSGVTEWLERYIVVGVCLDRSRSLVLKIDLVSGLSGIWNVFTDHITRP</sequence>
<evidence type="ECO:0000313" key="1">
    <source>
        <dbReference type="EMBL" id="GFS19350.1"/>
    </source>
</evidence>